<dbReference type="EMBL" id="CM047583">
    <property type="protein sequence ID" value="KAI9912891.1"/>
    <property type="molecule type" value="Genomic_DNA"/>
</dbReference>
<accession>A0ACC0W598</accession>
<sequence length="124" mass="14275">MASLWKNGANFTINQDVYNDCKRIRRADLGVSTSIEELLDRLQTSGYLHRADFGEERRVSRLFFASPDAVELTRRFNTAFVADCTYKKNGYNMQVLHIVEMTCTNRSFNACFPILSGETQVDYE</sequence>
<protein>
    <submittedName>
        <fullName evidence="1">Uncharacterized protein</fullName>
    </submittedName>
</protein>
<gene>
    <name evidence="1" type="ORF">PsorP6_006711</name>
</gene>
<comment type="caution">
    <text evidence="1">The sequence shown here is derived from an EMBL/GenBank/DDBJ whole genome shotgun (WGS) entry which is preliminary data.</text>
</comment>
<proteinExistence type="predicted"/>
<name>A0ACC0W598_9STRA</name>
<evidence type="ECO:0000313" key="2">
    <source>
        <dbReference type="Proteomes" id="UP001163321"/>
    </source>
</evidence>
<evidence type="ECO:0000313" key="1">
    <source>
        <dbReference type="EMBL" id="KAI9912891.1"/>
    </source>
</evidence>
<reference evidence="1 2" key="1">
    <citation type="journal article" date="2022" name="bioRxiv">
        <title>The genome of the oomycete Peronosclerospora sorghi, a cosmopolitan pathogen of maize and sorghum, is inflated with dispersed pseudogenes.</title>
        <authorList>
            <person name="Fletcher K."/>
            <person name="Martin F."/>
            <person name="Isakeit T."/>
            <person name="Cavanaugh K."/>
            <person name="Magill C."/>
            <person name="Michelmore R."/>
        </authorList>
    </citation>
    <scope>NUCLEOTIDE SEQUENCE [LARGE SCALE GENOMIC DNA]</scope>
    <source>
        <strain evidence="1">P6</strain>
    </source>
</reference>
<keyword evidence="2" id="KW-1185">Reference proteome</keyword>
<organism evidence="1 2">
    <name type="scientific">Peronosclerospora sorghi</name>
    <dbReference type="NCBI Taxonomy" id="230839"/>
    <lineage>
        <taxon>Eukaryota</taxon>
        <taxon>Sar</taxon>
        <taxon>Stramenopiles</taxon>
        <taxon>Oomycota</taxon>
        <taxon>Peronosporomycetes</taxon>
        <taxon>Peronosporales</taxon>
        <taxon>Peronosporaceae</taxon>
        <taxon>Peronosclerospora</taxon>
    </lineage>
</organism>
<dbReference type="Proteomes" id="UP001163321">
    <property type="component" value="Chromosome 4"/>
</dbReference>